<dbReference type="GO" id="GO:0032259">
    <property type="term" value="P:methylation"/>
    <property type="evidence" value="ECO:0007669"/>
    <property type="project" value="UniProtKB-KW"/>
</dbReference>
<evidence type="ECO:0000256" key="7">
    <source>
        <dbReference type="ARBA" id="ARBA00049120"/>
    </source>
</evidence>
<dbReference type="InterPro" id="IPR029063">
    <property type="entry name" value="SAM-dependent_MTases_sf"/>
</dbReference>
<evidence type="ECO:0000256" key="2">
    <source>
        <dbReference type="ARBA" id="ARBA00012185"/>
    </source>
</evidence>
<keyword evidence="4" id="KW-0808">Transferase</keyword>
<dbReference type="SUPFAM" id="SSF53335">
    <property type="entry name" value="S-adenosyl-L-methionine-dependent methyltransferases"/>
    <property type="match status" value="1"/>
</dbReference>
<reference evidence="8" key="1">
    <citation type="journal article" date="2020" name="Nature">
        <title>Giant virus diversity and host interactions through global metagenomics.</title>
        <authorList>
            <person name="Schulz F."/>
            <person name="Roux S."/>
            <person name="Paez-Espino D."/>
            <person name="Jungbluth S."/>
            <person name="Walsh D.A."/>
            <person name="Denef V.J."/>
            <person name="McMahon K.D."/>
            <person name="Konstantinidis K.T."/>
            <person name="Eloe-Fadrosh E.A."/>
            <person name="Kyrpides N.C."/>
            <person name="Woyke T."/>
        </authorList>
    </citation>
    <scope>NUCLEOTIDE SEQUENCE</scope>
    <source>
        <strain evidence="8">GVMAG-M-3300009182-46</strain>
    </source>
</reference>
<comment type="similarity">
    <text evidence="1">Belongs to the N(4)/N(6)-methyltransferase family. N(4) subfamily.</text>
</comment>
<dbReference type="AlphaFoldDB" id="A0A6C0F2V4"/>
<comment type="catalytic activity">
    <reaction evidence="7">
        <text>a 2'-deoxycytidine in DNA + S-adenosyl-L-methionine = an N(4)-methyl-2'-deoxycytidine in DNA + S-adenosyl-L-homocysteine + H(+)</text>
        <dbReference type="Rhea" id="RHEA:16857"/>
        <dbReference type="Rhea" id="RHEA-COMP:11369"/>
        <dbReference type="Rhea" id="RHEA-COMP:13674"/>
        <dbReference type="ChEBI" id="CHEBI:15378"/>
        <dbReference type="ChEBI" id="CHEBI:57856"/>
        <dbReference type="ChEBI" id="CHEBI:59789"/>
        <dbReference type="ChEBI" id="CHEBI:85452"/>
        <dbReference type="ChEBI" id="CHEBI:137933"/>
        <dbReference type="EC" id="2.1.1.113"/>
    </reaction>
</comment>
<dbReference type="PROSITE" id="PS00093">
    <property type="entry name" value="N4_MTASE"/>
    <property type="match status" value="1"/>
</dbReference>
<dbReference type="InterPro" id="IPR017985">
    <property type="entry name" value="MeTrfase_CN4_CS"/>
</dbReference>
<keyword evidence="5" id="KW-0949">S-adenosyl-L-methionine</keyword>
<evidence type="ECO:0000256" key="1">
    <source>
        <dbReference type="ARBA" id="ARBA00010203"/>
    </source>
</evidence>
<evidence type="ECO:0000256" key="5">
    <source>
        <dbReference type="ARBA" id="ARBA00022691"/>
    </source>
</evidence>
<keyword evidence="6" id="KW-0680">Restriction system</keyword>
<proteinExistence type="inferred from homology"/>
<dbReference type="GO" id="GO:0015667">
    <property type="term" value="F:site-specific DNA-methyltransferase (cytosine-N4-specific) activity"/>
    <property type="evidence" value="ECO:0007669"/>
    <property type="project" value="UniProtKB-EC"/>
</dbReference>
<dbReference type="GO" id="GO:0009307">
    <property type="term" value="P:DNA restriction-modification system"/>
    <property type="evidence" value="ECO:0007669"/>
    <property type="project" value="UniProtKB-KW"/>
</dbReference>
<evidence type="ECO:0000256" key="4">
    <source>
        <dbReference type="ARBA" id="ARBA00022679"/>
    </source>
</evidence>
<accession>A0A6C0F2V4</accession>
<evidence type="ECO:0000256" key="3">
    <source>
        <dbReference type="ARBA" id="ARBA00022603"/>
    </source>
</evidence>
<dbReference type="GO" id="GO:0003677">
    <property type="term" value="F:DNA binding"/>
    <property type="evidence" value="ECO:0007669"/>
    <property type="project" value="InterPro"/>
</dbReference>
<dbReference type="Gene3D" id="3.40.50.150">
    <property type="entry name" value="Vaccinia Virus protein VP39"/>
    <property type="match status" value="1"/>
</dbReference>
<protein>
    <recommendedName>
        <fullName evidence="2">site-specific DNA-methyltransferase (cytosine-N(4)-specific)</fullName>
        <ecNumber evidence="2">2.1.1.113</ecNumber>
    </recommendedName>
</protein>
<sequence>MYFCEYNDEEKVKVSKQLKNYSFDQCTADYRKLKTAYQEGKLYEIKPLSLVGIKFIEHFTYHELLNTKSKQGLSFYDFWYHKEKYMNRDNSTKNLIEYIKKEKPKLNEIKQAKKVFNIYYGSIDVFRPTIAMKIYDKFKPTCVLDFTMGWGGRLVGFSATNLTKYIGIDYNKNLEEPYQKMCKYLEQESTTLCDLHFQDALTVDYSNLDYDMVFTSPPFYNKEIYGDKQDSRPKEEWNETFYKPLFQKTWTNLKSGGHYCLNVPATLYDTICIPLFGNAHEMLEMNKFSRTLPARETERKNVGQKYKEYIYIWKKN</sequence>
<dbReference type="EMBL" id="MN739028">
    <property type="protein sequence ID" value="QHT35946.1"/>
    <property type="molecule type" value="Genomic_DNA"/>
</dbReference>
<keyword evidence="3" id="KW-0489">Methyltransferase</keyword>
<dbReference type="EC" id="2.1.1.113" evidence="2"/>
<organism evidence="8">
    <name type="scientific">viral metagenome</name>
    <dbReference type="NCBI Taxonomy" id="1070528"/>
    <lineage>
        <taxon>unclassified sequences</taxon>
        <taxon>metagenomes</taxon>
        <taxon>organismal metagenomes</taxon>
    </lineage>
</organism>
<name>A0A6C0F2V4_9ZZZZ</name>
<evidence type="ECO:0000256" key="6">
    <source>
        <dbReference type="ARBA" id="ARBA00022747"/>
    </source>
</evidence>
<evidence type="ECO:0000313" key="8">
    <source>
        <dbReference type="EMBL" id="QHT35946.1"/>
    </source>
</evidence>